<dbReference type="Proteomes" id="UP000433883">
    <property type="component" value="Unassembled WGS sequence"/>
</dbReference>
<dbReference type="Proteomes" id="UP000447873">
    <property type="component" value="Unassembled WGS sequence"/>
</dbReference>
<reference evidence="2 5" key="1">
    <citation type="submission" date="2019-11" db="EMBL/GenBank/DDBJ databases">
        <title>Venturia inaequalis Genome Resource.</title>
        <authorList>
            <person name="Lichtner F.J."/>
        </authorList>
    </citation>
    <scope>NUCLEOTIDE SEQUENCE [LARGE SCALE GENOMIC DNA]</scope>
    <source>
        <strain evidence="4 6">120213</strain>
        <strain evidence="2">Bline_iso_100314</strain>
        <strain evidence="3 7">DMI_063113</strain>
    </source>
</reference>
<dbReference type="InterPro" id="IPR038595">
    <property type="entry name" value="LOR_sf"/>
</dbReference>
<dbReference type="EMBL" id="WNWQ01000550">
    <property type="protein sequence ID" value="KAE9966180.1"/>
    <property type="molecule type" value="Genomic_DNA"/>
</dbReference>
<proteinExistence type="inferred from homology"/>
<dbReference type="PANTHER" id="PTHR31087">
    <property type="match status" value="1"/>
</dbReference>
<dbReference type="PANTHER" id="PTHR31087:SF161">
    <property type="entry name" value="TUBBY C 2 FAMILY PROTEIN"/>
    <property type="match status" value="1"/>
</dbReference>
<evidence type="ECO:0000256" key="1">
    <source>
        <dbReference type="ARBA" id="ARBA00005437"/>
    </source>
</evidence>
<dbReference type="OrthoDB" id="97518at2759"/>
<name>A0A8H3UAS0_VENIN</name>
<evidence type="ECO:0000313" key="6">
    <source>
        <dbReference type="Proteomes" id="UP000447873"/>
    </source>
</evidence>
<dbReference type="InterPro" id="IPR025659">
    <property type="entry name" value="Tubby-like_C"/>
</dbReference>
<evidence type="ECO:0000313" key="2">
    <source>
        <dbReference type="EMBL" id="KAE9966180.1"/>
    </source>
</evidence>
<comment type="caution">
    <text evidence="2">The sequence shown here is derived from an EMBL/GenBank/DDBJ whole genome shotgun (WGS) entry which is preliminary data.</text>
</comment>
<dbReference type="Gene3D" id="2.40.160.200">
    <property type="entry name" value="LURP1-related"/>
    <property type="match status" value="1"/>
</dbReference>
<dbReference type="EMBL" id="WNWR01000639">
    <property type="protein sequence ID" value="KAE9972297.1"/>
    <property type="molecule type" value="Genomic_DNA"/>
</dbReference>
<evidence type="ECO:0000313" key="7">
    <source>
        <dbReference type="Proteomes" id="UP000490939"/>
    </source>
</evidence>
<accession>A0A8H3UAS0</accession>
<evidence type="ECO:0000313" key="4">
    <source>
        <dbReference type="EMBL" id="KAE9987186.1"/>
    </source>
</evidence>
<dbReference type="EMBL" id="WNWS01000021">
    <property type="protein sequence ID" value="KAE9987186.1"/>
    <property type="molecule type" value="Genomic_DNA"/>
</dbReference>
<organism evidence="2 5">
    <name type="scientific">Venturia inaequalis</name>
    <name type="common">Apple scab fungus</name>
    <dbReference type="NCBI Taxonomy" id="5025"/>
    <lineage>
        <taxon>Eukaryota</taxon>
        <taxon>Fungi</taxon>
        <taxon>Dikarya</taxon>
        <taxon>Ascomycota</taxon>
        <taxon>Pezizomycotina</taxon>
        <taxon>Dothideomycetes</taxon>
        <taxon>Pleosporomycetidae</taxon>
        <taxon>Venturiales</taxon>
        <taxon>Venturiaceae</taxon>
        <taxon>Venturia</taxon>
    </lineage>
</organism>
<dbReference type="SUPFAM" id="SSF54518">
    <property type="entry name" value="Tubby C-terminal domain-like"/>
    <property type="match status" value="1"/>
</dbReference>
<sequence>MALVPLNPVLGPNPKYCFPEPHVLQMKEKAFSLSGDDFSIRTASGLEVCRCKGKVLSISDKKVFTDLQGNKLFDLKNKHLALFKSFKAVGPDGSVLFRVKGHFSVLSSKSTVEFTNAADGRHVELEVKGDWFDRSATITYGGQQVASIGRSFFNIREVFADKQTYFVKVAPGVDLTMIAALCVCLDERENEK</sequence>
<evidence type="ECO:0000313" key="3">
    <source>
        <dbReference type="EMBL" id="KAE9972297.1"/>
    </source>
</evidence>
<dbReference type="Pfam" id="PF04525">
    <property type="entry name" value="LOR"/>
    <property type="match status" value="1"/>
</dbReference>
<evidence type="ECO:0000313" key="5">
    <source>
        <dbReference type="Proteomes" id="UP000433883"/>
    </source>
</evidence>
<dbReference type="InterPro" id="IPR007612">
    <property type="entry name" value="LOR"/>
</dbReference>
<dbReference type="AlphaFoldDB" id="A0A8H3UAS0"/>
<comment type="similarity">
    <text evidence="1">Belongs to the LOR family.</text>
</comment>
<keyword evidence="7" id="KW-1185">Reference proteome</keyword>
<protein>
    <submittedName>
        <fullName evidence="2">Uncharacterized protein</fullName>
    </submittedName>
</protein>
<dbReference type="Proteomes" id="UP000490939">
    <property type="component" value="Unassembled WGS sequence"/>
</dbReference>
<gene>
    <name evidence="2" type="ORF">BLS_007183</name>
    <name evidence="3" type="ORF">EG327_009528</name>
    <name evidence="4" type="ORF">EG328_003655</name>
</gene>